<dbReference type="AlphaFoldDB" id="A0A3D8J594"/>
<dbReference type="RefSeq" id="WP_115579539.1">
    <property type="nucleotide sequence ID" value="NZ_NXLX01000021.1"/>
</dbReference>
<accession>A0A3D8J594</accession>
<evidence type="ECO:0000313" key="2">
    <source>
        <dbReference type="Proteomes" id="UP000256695"/>
    </source>
</evidence>
<dbReference type="EMBL" id="NXLX01000021">
    <property type="protein sequence ID" value="RDU72356.1"/>
    <property type="molecule type" value="Genomic_DNA"/>
</dbReference>
<name>A0A3D8J594_9HELI</name>
<proteinExistence type="predicted"/>
<protein>
    <submittedName>
        <fullName evidence="1">Uncharacterized protein</fullName>
    </submittedName>
</protein>
<organism evidence="1 2">
    <name type="scientific">Helicobacter anseris</name>
    <dbReference type="NCBI Taxonomy" id="375926"/>
    <lineage>
        <taxon>Bacteria</taxon>
        <taxon>Pseudomonadati</taxon>
        <taxon>Campylobacterota</taxon>
        <taxon>Epsilonproteobacteria</taxon>
        <taxon>Campylobacterales</taxon>
        <taxon>Helicobacteraceae</taxon>
        <taxon>Helicobacter</taxon>
    </lineage>
</organism>
<comment type="caution">
    <text evidence="1">The sequence shown here is derived from an EMBL/GenBank/DDBJ whole genome shotgun (WGS) entry which is preliminary data.</text>
</comment>
<reference evidence="1 2" key="1">
    <citation type="submission" date="2018-04" db="EMBL/GenBank/DDBJ databases">
        <title>Novel Campyloabacter and Helicobacter Species and Strains.</title>
        <authorList>
            <person name="Mannion A.J."/>
            <person name="Shen Z."/>
            <person name="Fox J.G."/>
        </authorList>
    </citation>
    <scope>NUCLEOTIDE SEQUENCE [LARGE SCALE GENOMIC DNA]</scope>
    <source>
        <strain evidence="1 2">MIT 04-9362</strain>
    </source>
</reference>
<evidence type="ECO:0000313" key="1">
    <source>
        <dbReference type="EMBL" id="RDU72356.1"/>
    </source>
</evidence>
<gene>
    <name evidence="1" type="ORF">CQA57_07065</name>
</gene>
<dbReference type="Proteomes" id="UP000256695">
    <property type="component" value="Unassembled WGS sequence"/>
</dbReference>
<keyword evidence="2" id="KW-1185">Reference proteome</keyword>
<sequence>MARIEKILKRKREVIKTTLFGHTIQMEKDVFDDISLVFDVFTFDVLKDEAEFKKLFSLFNVLANEIKEKNIQKNPSEKSENNK</sequence>